<dbReference type="GO" id="GO:0004170">
    <property type="term" value="F:dUTP diphosphatase activity"/>
    <property type="evidence" value="ECO:0007669"/>
    <property type="project" value="UniProtKB-EC"/>
</dbReference>
<dbReference type="PANTHER" id="PTHR11241:SF0">
    <property type="entry name" value="DEOXYURIDINE 5'-TRIPHOSPHATE NUCLEOTIDOHYDROLASE"/>
    <property type="match status" value="1"/>
</dbReference>
<dbReference type="PANTHER" id="PTHR11241">
    <property type="entry name" value="DEOXYURIDINE 5'-TRIPHOSPHATE NUCLEOTIDOHYDROLASE"/>
    <property type="match status" value="1"/>
</dbReference>
<dbReference type="AlphaFoldDB" id="A0A6J6P058"/>
<feature type="domain" description="dUTPase-like" evidence="8">
    <location>
        <begin position="15"/>
        <end position="142"/>
    </location>
</feature>
<keyword evidence="6" id="KW-0460">Magnesium</keyword>
<evidence type="ECO:0000256" key="6">
    <source>
        <dbReference type="ARBA" id="ARBA00022842"/>
    </source>
</evidence>
<dbReference type="InterPro" id="IPR036157">
    <property type="entry name" value="dUTPase-like_sf"/>
</dbReference>
<keyword evidence="7" id="KW-0546">Nucleotide metabolism</keyword>
<gene>
    <name evidence="9" type="ORF">UFOPK2370_00915</name>
</gene>
<comment type="cofactor">
    <cofactor evidence="1">
        <name>Mg(2+)</name>
        <dbReference type="ChEBI" id="CHEBI:18420"/>
    </cofactor>
</comment>
<organism evidence="9">
    <name type="scientific">freshwater metagenome</name>
    <dbReference type="NCBI Taxonomy" id="449393"/>
    <lineage>
        <taxon>unclassified sequences</taxon>
        <taxon>metagenomes</taxon>
        <taxon>ecological metagenomes</taxon>
    </lineage>
</organism>
<dbReference type="NCBIfam" id="TIGR00576">
    <property type="entry name" value="dut"/>
    <property type="match status" value="1"/>
</dbReference>
<dbReference type="InterPro" id="IPR033704">
    <property type="entry name" value="dUTPase_trimeric"/>
</dbReference>
<dbReference type="GO" id="GO:0046081">
    <property type="term" value="P:dUTP catabolic process"/>
    <property type="evidence" value="ECO:0007669"/>
    <property type="project" value="InterPro"/>
</dbReference>
<dbReference type="EMBL" id="CAEZXK010000024">
    <property type="protein sequence ID" value="CAB4690305.1"/>
    <property type="molecule type" value="Genomic_DNA"/>
</dbReference>
<evidence type="ECO:0000256" key="1">
    <source>
        <dbReference type="ARBA" id="ARBA00001946"/>
    </source>
</evidence>
<reference evidence="9" key="1">
    <citation type="submission" date="2020-05" db="EMBL/GenBank/DDBJ databases">
        <authorList>
            <person name="Chiriac C."/>
            <person name="Salcher M."/>
            <person name="Ghai R."/>
            <person name="Kavagutti S V."/>
        </authorList>
    </citation>
    <scope>NUCLEOTIDE SEQUENCE</scope>
</reference>
<dbReference type="SUPFAM" id="SSF51283">
    <property type="entry name" value="dUTPase-like"/>
    <property type="match status" value="1"/>
</dbReference>
<dbReference type="EC" id="3.6.1.23" evidence="3"/>
<dbReference type="NCBIfam" id="NF001862">
    <property type="entry name" value="PRK00601.1"/>
    <property type="match status" value="1"/>
</dbReference>
<dbReference type="Pfam" id="PF00692">
    <property type="entry name" value="dUTPase"/>
    <property type="match status" value="1"/>
</dbReference>
<dbReference type="GO" id="GO:0006226">
    <property type="term" value="P:dUMP biosynthetic process"/>
    <property type="evidence" value="ECO:0007669"/>
    <property type="project" value="InterPro"/>
</dbReference>
<dbReference type="InterPro" id="IPR029054">
    <property type="entry name" value="dUTPase-like"/>
</dbReference>
<evidence type="ECO:0000256" key="4">
    <source>
        <dbReference type="ARBA" id="ARBA00022723"/>
    </source>
</evidence>
<name>A0A6J6P058_9ZZZZ</name>
<evidence type="ECO:0000259" key="8">
    <source>
        <dbReference type="Pfam" id="PF00692"/>
    </source>
</evidence>
<proteinExistence type="inferred from homology"/>
<evidence type="ECO:0000313" key="9">
    <source>
        <dbReference type="EMBL" id="CAB4690305.1"/>
    </source>
</evidence>
<comment type="similarity">
    <text evidence="2">Belongs to the dUTPase family.</text>
</comment>
<evidence type="ECO:0000256" key="5">
    <source>
        <dbReference type="ARBA" id="ARBA00022801"/>
    </source>
</evidence>
<evidence type="ECO:0000256" key="7">
    <source>
        <dbReference type="ARBA" id="ARBA00023080"/>
    </source>
</evidence>
<accession>A0A6J6P058</accession>
<evidence type="ECO:0000256" key="2">
    <source>
        <dbReference type="ARBA" id="ARBA00006581"/>
    </source>
</evidence>
<keyword evidence="4" id="KW-0479">Metal-binding</keyword>
<dbReference type="HAMAP" id="MF_00116">
    <property type="entry name" value="dUTPase_bact"/>
    <property type="match status" value="1"/>
</dbReference>
<evidence type="ECO:0000256" key="3">
    <source>
        <dbReference type="ARBA" id="ARBA00012379"/>
    </source>
</evidence>
<dbReference type="FunFam" id="2.70.40.10:FF:000008">
    <property type="entry name" value="Deoxyuridine 5'-triphosphate nucleotidohydrolase"/>
    <property type="match status" value="1"/>
</dbReference>
<dbReference type="CDD" id="cd07557">
    <property type="entry name" value="trimeric_dUTPase"/>
    <property type="match status" value="1"/>
</dbReference>
<dbReference type="GO" id="GO:0000287">
    <property type="term" value="F:magnesium ion binding"/>
    <property type="evidence" value="ECO:0007669"/>
    <property type="project" value="InterPro"/>
</dbReference>
<sequence>MNDLPILIKSTNGLPVYAHPGDAGCDLRSSHAAIIEPGERLTISTGISIAIPAGYVGLVHSRSGLAANHGVVVLNSPGTVDAGYRGEIRVTLLNTDKSKTFEVQPGDRIAQLLVQRVERAHFLEVDILPETERGQQGFGSTGTK</sequence>
<keyword evidence="5" id="KW-0378">Hydrolase</keyword>
<protein>
    <recommendedName>
        <fullName evidence="3">dUTP diphosphatase</fullName>
        <ecNumber evidence="3">3.6.1.23</ecNumber>
    </recommendedName>
</protein>
<dbReference type="InterPro" id="IPR008181">
    <property type="entry name" value="dUTPase"/>
</dbReference>
<dbReference type="Gene3D" id="2.70.40.10">
    <property type="match status" value="1"/>
</dbReference>